<reference evidence="2" key="1">
    <citation type="submission" date="2014-09" db="EMBL/GenBank/DDBJ databases">
        <authorList>
            <person name="Magalhaes I.L.F."/>
            <person name="Oliveira U."/>
            <person name="Santos F.R."/>
            <person name="Vidigal T.H.D.A."/>
            <person name="Brescovit A.D."/>
            <person name="Santos A.J."/>
        </authorList>
    </citation>
    <scope>NUCLEOTIDE SEQUENCE</scope>
    <source>
        <tissue evidence="2">Shoot tissue taken approximately 20 cm above the soil surface</tissue>
    </source>
</reference>
<reference evidence="2" key="2">
    <citation type="journal article" date="2015" name="Data Brief">
        <title>Shoot transcriptome of the giant reed, Arundo donax.</title>
        <authorList>
            <person name="Barrero R.A."/>
            <person name="Guerrero F.D."/>
            <person name="Moolhuijzen P."/>
            <person name="Goolsby J.A."/>
            <person name="Tidwell J."/>
            <person name="Bellgard S.E."/>
            <person name="Bellgard M.I."/>
        </authorList>
    </citation>
    <scope>NUCLEOTIDE SEQUENCE</scope>
    <source>
        <tissue evidence="2">Shoot tissue taken approximately 20 cm above the soil surface</tissue>
    </source>
</reference>
<accession>A0A0A9EC56</accession>
<dbReference type="EMBL" id="GBRH01200304">
    <property type="protein sequence ID" value="JAD97591.1"/>
    <property type="molecule type" value="Transcribed_RNA"/>
</dbReference>
<feature type="compositionally biased region" description="Basic and acidic residues" evidence="1">
    <location>
        <begin position="1"/>
        <end position="10"/>
    </location>
</feature>
<proteinExistence type="predicted"/>
<name>A0A0A9EC56_ARUDO</name>
<organism evidence="2">
    <name type="scientific">Arundo donax</name>
    <name type="common">Giant reed</name>
    <name type="synonym">Donax arundinaceus</name>
    <dbReference type="NCBI Taxonomy" id="35708"/>
    <lineage>
        <taxon>Eukaryota</taxon>
        <taxon>Viridiplantae</taxon>
        <taxon>Streptophyta</taxon>
        <taxon>Embryophyta</taxon>
        <taxon>Tracheophyta</taxon>
        <taxon>Spermatophyta</taxon>
        <taxon>Magnoliopsida</taxon>
        <taxon>Liliopsida</taxon>
        <taxon>Poales</taxon>
        <taxon>Poaceae</taxon>
        <taxon>PACMAD clade</taxon>
        <taxon>Arundinoideae</taxon>
        <taxon>Arundineae</taxon>
        <taxon>Arundo</taxon>
    </lineage>
</organism>
<evidence type="ECO:0000256" key="1">
    <source>
        <dbReference type="SAM" id="MobiDB-lite"/>
    </source>
</evidence>
<protein>
    <submittedName>
        <fullName evidence="2">Uncharacterized protein</fullName>
    </submittedName>
</protein>
<evidence type="ECO:0000313" key="2">
    <source>
        <dbReference type="EMBL" id="JAD97591.1"/>
    </source>
</evidence>
<dbReference type="AlphaFoldDB" id="A0A0A9EC56"/>
<sequence length="51" mass="6055">MAGGREEATRRSVPTRPPPWWTTWTATPWASPREHLPWTTRARRRGSGRWR</sequence>
<feature type="region of interest" description="Disordered" evidence="1">
    <location>
        <begin position="1"/>
        <end position="26"/>
    </location>
</feature>